<dbReference type="InterPro" id="IPR019734">
    <property type="entry name" value="TPR_rpt"/>
</dbReference>
<keyword evidence="2 4" id="KW-0802">TPR repeat</keyword>
<dbReference type="GO" id="GO:0051879">
    <property type="term" value="F:Hsp90 protein binding"/>
    <property type="evidence" value="ECO:0007669"/>
    <property type="project" value="InterPro"/>
</dbReference>
<dbReference type="Pfam" id="PF18972">
    <property type="entry name" value="Wheel"/>
    <property type="match status" value="1"/>
</dbReference>
<dbReference type="PROSITE" id="PS50005">
    <property type="entry name" value="TPR"/>
    <property type="match status" value="1"/>
</dbReference>
<feature type="domain" description="Cns1/TTC4 wheel" evidence="7">
    <location>
        <begin position="265"/>
        <end position="381"/>
    </location>
</feature>
<evidence type="ECO:0000313" key="9">
    <source>
        <dbReference type="Proteomes" id="UP001143981"/>
    </source>
</evidence>
<gene>
    <name evidence="8" type="primary">CNS1</name>
    <name evidence="8" type="ORF">LPJ61_001320</name>
</gene>
<dbReference type="InterPro" id="IPR011990">
    <property type="entry name" value="TPR-like_helical_dom_sf"/>
</dbReference>
<feature type="region of interest" description="Disordered" evidence="6">
    <location>
        <begin position="1"/>
        <end position="37"/>
    </location>
</feature>
<comment type="similarity">
    <text evidence="3">Belongs to the TTC4 family.</text>
</comment>
<evidence type="ECO:0000256" key="6">
    <source>
        <dbReference type="SAM" id="MobiDB-lite"/>
    </source>
</evidence>
<dbReference type="SMART" id="SM00028">
    <property type="entry name" value="TPR"/>
    <property type="match status" value="3"/>
</dbReference>
<dbReference type="GO" id="GO:0005634">
    <property type="term" value="C:nucleus"/>
    <property type="evidence" value="ECO:0007669"/>
    <property type="project" value="TreeGrafter"/>
</dbReference>
<dbReference type="Gene3D" id="1.25.40.10">
    <property type="entry name" value="Tetratricopeptide repeat domain"/>
    <property type="match status" value="1"/>
</dbReference>
<evidence type="ECO:0000256" key="3">
    <source>
        <dbReference type="ARBA" id="ARBA00023602"/>
    </source>
</evidence>
<keyword evidence="5" id="KW-0175">Coiled coil</keyword>
<keyword evidence="1" id="KW-0677">Repeat</keyword>
<organism evidence="8 9">
    <name type="scientific">Coemansia biformis</name>
    <dbReference type="NCBI Taxonomy" id="1286918"/>
    <lineage>
        <taxon>Eukaryota</taxon>
        <taxon>Fungi</taxon>
        <taxon>Fungi incertae sedis</taxon>
        <taxon>Zoopagomycota</taxon>
        <taxon>Kickxellomycotina</taxon>
        <taxon>Kickxellomycetes</taxon>
        <taxon>Kickxellales</taxon>
        <taxon>Kickxellaceae</taxon>
        <taxon>Coemansia</taxon>
    </lineage>
</organism>
<proteinExistence type="inferred from homology"/>
<evidence type="ECO:0000259" key="7">
    <source>
        <dbReference type="Pfam" id="PF18972"/>
    </source>
</evidence>
<name>A0A9W8CZP7_9FUNG</name>
<evidence type="ECO:0000313" key="8">
    <source>
        <dbReference type="EMBL" id="KAJ1733934.1"/>
    </source>
</evidence>
<accession>A0A9W8CZP7</accession>
<feature type="repeat" description="TPR" evidence="4">
    <location>
        <begin position="84"/>
        <end position="117"/>
    </location>
</feature>
<protein>
    <submittedName>
        <fullName evidence="8">HSP70/90 co-chaperone</fullName>
    </submittedName>
</protein>
<keyword evidence="9" id="KW-1185">Reference proteome</keyword>
<feature type="coiled-coil region" evidence="5">
    <location>
        <begin position="195"/>
        <end position="236"/>
    </location>
</feature>
<dbReference type="GO" id="GO:0030544">
    <property type="term" value="F:Hsp70 protein binding"/>
    <property type="evidence" value="ECO:0007669"/>
    <property type="project" value="TreeGrafter"/>
</dbReference>
<dbReference type="SUPFAM" id="SSF48452">
    <property type="entry name" value="TPR-like"/>
    <property type="match status" value="1"/>
</dbReference>
<dbReference type="GO" id="GO:0005829">
    <property type="term" value="C:cytosol"/>
    <property type="evidence" value="ECO:0007669"/>
    <property type="project" value="TreeGrafter"/>
</dbReference>
<dbReference type="PANTHER" id="PTHR46035">
    <property type="entry name" value="TETRATRICOPEPTIDE REPEAT PROTEIN 4"/>
    <property type="match status" value="1"/>
</dbReference>
<dbReference type="Proteomes" id="UP001143981">
    <property type="component" value="Unassembled WGS sequence"/>
</dbReference>
<dbReference type="EMBL" id="JANBOI010000106">
    <property type="protein sequence ID" value="KAJ1733934.1"/>
    <property type="molecule type" value="Genomic_DNA"/>
</dbReference>
<evidence type="ECO:0000256" key="4">
    <source>
        <dbReference type="PROSITE-ProRule" id="PRU00339"/>
    </source>
</evidence>
<dbReference type="PANTHER" id="PTHR46035:SF1">
    <property type="entry name" value="TETRATRICOPEPTIDE REPEAT PROTEIN 4"/>
    <property type="match status" value="1"/>
</dbReference>
<dbReference type="GO" id="GO:0006457">
    <property type="term" value="P:protein folding"/>
    <property type="evidence" value="ECO:0007669"/>
    <property type="project" value="TreeGrafter"/>
</dbReference>
<dbReference type="InterPro" id="IPR044059">
    <property type="entry name" value="Csn1/TTC4_wheel"/>
</dbReference>
<dbReference type="OrthoDB" id="420195at2759"/>
<evidence type="ECO:0000256" key="1">
    <source>
        <dbReference type="ARBA" id="ARBA00022737"/>
    </source>
</evidence>
<dbReference type="AlphaFoldDB" id="A0A9W8CZP7"/>
<sequence length="407" mass="46427">MASEAGQIQDAQDQDAGIQSPQDPAVVHGPARTTVSDAERMAKLEKDMESMPLFMTRLPEEDEGSVAVEALKSLVSDEPPEEMSSTLKDEGNLFFKRGRFREAVSQYTQALRYDHDNKDLEVTLLINRAAANLELQNYGKVLHDCSRALSLRQKTPKALFRAAKACIALEKFDEAFECCRWAMDMEPENKELVRLQAQTEEARRLHEQRVKVREAREREREAAREMLRKAVEIRDRLAFDMSPANRRKDVYPWECGEYQVELDRETGHLLWPVAFQYPESKESDLVQRFDEAASLRDMLAQVLEEPPHWDDRRRPKYTLDNVDTYFLSCPVGGTDRDERLVKVGSSTPLATILDSDKYVIRDGIPSFLVLPRGDPFTAKFIDYHRSLRLAREAAVTKANAAAPAPPV</sequence>
<evidence type="ECO:0000256" key="2">
    <source>
        <dbReference type="ARBA" id="ARBA00022803"/>
    </source>
</evidence>
<feature type="compositionally biased region" description="Low complexity" evidence="6">
    <location>
        <begin position="1"/>
        <end position="19"/>
    </location>
</feature>
<reference evidence="8" key="1">
    <citation type="submission" date="2022-07" db="EMBL/GenBank/DDBJ databases">
        <title>Phylogenomic reconstructions and comparative analyses of Kickxellomycotina fungi.</title>
        <authorList>
            <person name="Reynolds N.K."/>
            <person name="Stajich J.E."/>
            <person name="Barry K."/>
            <person name="Grigoriev I.V."/>
            <person name="Crous P."/>
            <person name="Smith M.E."/>
        </authorList>
    </citation>
    <scope>NUCLEOTIDE SEQUENCE</scope>
    <source>
        <strain evidence="8">BCRC 34381</strain>
    </source>
</reference>
<evidence type="ECO:0000256" key="5">
    <source>
        <dbReference type="SAM" id="Coils"/>
    </source>
</evidence>
<comment type="caution">
    <text evidence="8">The sequence shown here is derived from an EMBL/GenBank/DDBJ whole genome shotgun (WGS) entry which is preliminary data.</text>
</comment>